<gene>
    <name evidence="1" type="ORF">BV25DRAFT_1815403</name>
</gene>
<protein>
    <submittedName>
        <fullName evidence="1">Uncharacterized protein</fullName>
    </submittedName>
</protein>
<proteinExistence type="predicted"/>
<evidence type="ECO:0000313" key="2">
    <source>
        <dbReference type="Proteomes" id="UP000814140"/>
    </source>
</evidence>
<reference evidence="1" key="2">
    <citation type="journal article" date="2022" name="New Phytol.">
        <title>Evolutionary transition to the ectomycorrhizal habit in the genomes of a hyperdiverse lineage of mushroom-forming fungi.</title>
        <authorList>
            <person name="Looney B."/>
            <person name="Miyauchi S."/>
            <person name="Morin E."/>
            <person name="Drula E."/>
            <person name="Courty P.E."/>
            <person name="Kohler A."/>
            <person name="Kuo A."/>
            <person name="LaButti K."/>
            <person name="Pangilinan J."/>
            <person name="Lipzen A."/>
            <person name="Riley R."/>
            <person name="Andreopoulos W."/>
            <person name="He G."/>
            <person name="Johnson J."/>
            <person name="Nolan M."/>
            <person name="Tritt A."/>
            <person name="Barry K.W."/>
            <person name="Grigoriev I.V."/>
            <person name="Nagy L.G."/>
            <person name="Hibbett D."/>
            <person name="Henrissat B."/>
            <person name="Matheny P.B."/>
            <person name="Labbe J."/>
            <person name="Martin F.M."/>
        </authorList>
    </citation>
    <scope>NUCLEOTIDE SEQUENCE</scope>
    <source>
        <strain evidence="1">HHB10654</strain>
    </source>
</reference>
<evidence type="ECO:0000313" key="1">
    <source>
        <dbReference type="EMBL" id="KAI0055575.1"/>
    </source>
</evidence>
<sequence>MRLLLSILVILSTALSVHNSSYLDTSDPMVTQLPHPLRDTHYFASKSNSLNTVFLKRAWAWTSAALLFHIYTSPTCSYRARRVCQHLLATCCWLLVAQGIGGASLIDRFAIATGGQCTLHLPPPHIYILLPTLYCQQHIRVSISSHPHLFPTPLSFVVAADETWSSVPRIRKGHDISGHIFLLTLSVMVLFDQLNATIKRRWSLGHLLGTAGSAALVFIWLIAIWTTGVYFHLPSEKISGFCE</sequence>
<keyword evidence="2" id="KW-1185">Reference proteome</keyword>
<dbReference type="Proteomes" id="UP000814140">
    <property type="component" value="Unassembled WGS sequence"/>
</dbReference>
<reference evidence="1" key="1">
    <citation type="submission" date="2021-03" db="EMBL/GenBank/DDBJ databases">
        <authorList>
            <consortium name="DOE Joint Genome Institute"/>
            <person name="Ahrendt S."/>
            <person name="Looney B.P."/>
            <person name="Miyauchi S."/>
            <person name="Morin E."/>
            <person name="Drula E."/>
            <person name="Courty P.E."/>
            <person name="Chicoki N."/>
            <person name="Fauchery L."/>
            <person name="Kohler A."/>
            <person name="Kuo A."/>
            <person name="Labutti K."/>
            <person name="Pangilinan J."/>
            <person name="Lipzen A."/>
            <person name="Riley R."/>
            <person name="Andreopoulos W."/>
            <person name="He G."/>
            <person name="Johnson J."/>
            <person name="Barry K.W."/>
            <person name="Grigoriev I.V."/>
            <person name="Nagy L."/>
            <person name="Hibbett D."/>
            <person name="Henrissat B."/>
            <person name="Matheny P.B."/>
            <person name="Labbe J."/>
            <person name="Martin F."/>
        </authorList>
    </citation>
    <scope>NUCLEOTIDE SEQUENCE</scope>
    <source>
        <strain evidence="1">HHB10654</strain>
    </source>
</reference>
<accession>A0ACB8SI16</accession>
<dbReference type="EMBL" id="MU277287">
    <property type="protein sequence ID" value="KAI0055575.1"/>
    <property type="molecule type" value="Genomic_DNA"/>
</dbReference>
<comment type="caution">
    <text evidence="1">The sequence shown here is derived from an EMBL/GenBank/DDBJ whole genome shotgun (WGS) entry which is preliminary data.</text>
</comment>
<name>A0ACB8SI16_9AGAM</name>
<organism evidence="1 2">
    <name type="scientific">Artomyces pyxidatus</name>
    <dbReference type="NCBI Taxonomy" id="48021"/>
    <lineage>
        <taxon>Eukaryota</taxon>
        <taxon>Fungi</taxon>
        <taxon>Dikarya</taxon>
        <taxon>Basidiomycota</taxon>
        <taxon>Agaricomycotina</taxon>
        <taxon>Agaricomycetes</taxon>
        <taxon>Russulales</taxon>
        <taxon>Auriscalpiaceae</taxon>
        <taxon>Artomyces</taxon>
    </lineage>
</organism>